<evidence type="ECO:0000313" key="3">
    <source>
        <dbReference type="EMBL" id="MCC2231537.1"/>
    </source>
</evidence>
<comment type="caution">
    <text evidence="3">The sequence shown here is derived from an EMBL/GenBank/DDBJ whole genome shotgun (WGS) entry which is preliminary data.</text>
</comment>
<reference evidence="3" key="1">
    <citation type="submission" date="2021-10" db="EMBL/GenBank/DDBJ databases">
        <title>Anaerobic single-cell dispensing facilitates the cultivation of human gut bacteria.</title>
        <authorList>
            <person name="Afrizal A."/>
        </authorList>
    </citation>
    <scope>NUCLEOTIDE SEQUENCE</scope>
    <source>
        <strain evidence="3">CLA-AA-H215</strain>
    </source>
</reference>
<dbReference type="Proteomes" id="UP001198182">
    <property type="component" value="Unassembled WGS sequence"/>
</dbReference>
<organism evidence="3 4">
    <name type="scientific">Hominifimenecus microfluidus</name>
    <dbReference type="NCBI Taxonomy" id="2885348"/>
    <lineage>
        <taxon>Bacteria</taxon>
        <taxon>Bacillati</taxon>
        <taxon>Bacillota</taxon>
        <taxon>Clostridia</taxon>
        <taxon>Lachnospirales</taxon>
        <taxon>Lachnospiraceae</taxon>
        <taxon>Hominifimenecus</taxon>
    </lineage>
</organism>
<keyword evidence="4" id="KW-1185">Reference proteome</keyword>
<dbReference type="CDD" id="cd13603">
    <property type="entry name" value="PBP2_TRAP_Siap_TeaA_like"/>
    <property type="match status" value="1"/>
</dbReference>
<sequence>MKMKKLTAVMMTSAMVVGLAACGGNSNTSTTAAASADTTAAAAADTTAAAADSADTTAAAAADGADYSSLDPVELVGADSTGKGAAGQIFGEMVAQKVDEITGGQLTIDYHPNGDLGGDADLLRQAQNGDIAIVVCQTAPMVSFVPDLAVFDLPMVFAKYDGATIDKVLNGADSEFHKKLAESYEAAGFHALGFLQNATYRLTTANVELKDLASFAKLQIRTMENSNHMAFWTAIGAEPTPLAWSEVYFALQSGTIDAQENAADTCVGANLNEVQKYLACTNHILYLNQICINKDVYDGLDPLYQAALDQAVAEALVEMEPQLTEIDQTNKKTLEDAGMTIIEYDDSFFDEVLALDSVKALYADIDTQVNGLGTILQDSLAAAK</sequence>
<dbReference type="RefSeq" id="WP_308454058.1">
    <property type="nucleotide sequence ID" value="NZ_JAJEQR010000032.1"/>
</dbReference>
<name>A0AAE3EBE4_9FIRM</name>
<feature type="chain" id="PRO_5042222827" evidence="2">
    <location>
        <begin position="21"/>
        <end position="384"/>
    </location>
</feature>
<dbReference type="InterPro" id="IPR038404">
    <property type="entry name" value="TRAP_DctP_sf"/>
</dbReference>
<protein>
    <submittedName>
        <fullName evidence="3">TRAP transporter substrate-binding protein</fullName>
    </submittedName>
</protein>
<dbReference type="AlphaFoldDB" id="A0AAE3EBE4"/>
<dbReference type="Pfam" id="PF03480">
    <property type="entry name" value="DctP"/>
    <property type="match status" value="1"/>
</dbReference>
<evidence type="ECO:0000313" key="4">
    <source>
        <dbReference type="Proteomes" id="UP001198182"/>
    </source>
</evidence>
<keyword evidence="1 2" id="KW-0732">Signal</keyword>
<dbReference type="GO" id="GO:0055085">
    <property type="term" value="P:transmembrane transport"/>
    <property type="evidence" value="ECO:0007669"/>
    <property type="project" value="InterPro"/>
</dbReference>
<dbReference type="PANTHER" id="PTHR33376:SF4">
    <property type="entry name" value="SIALIC ACID-BINDING PERIPLASMIC PROTEIN SIAP"/>
    <property type="match status" value="1"/>
</dbReference>
<evidence type="ECO:0000256" key="2">
    <source>
        <dbReference type="SAM" id="SignalP"/>
    </source>
</evidence>
<accession>A0AAE3EBE4</accession>
<proteinExistence type="predicted"/>
<gene>
    <name evidence="3" type="ORF">LKD81_11085</name>
</gene>
<dbReference type="Gene3D" id="3.40.190.170">
    <property type="entry name" value="Bacterial extracellular solute-binding protein, family 7"/>
    <property type="match status" value="1"/>
</dbReference>
<dbReference type="NCBIfam" id="NF037995">
    <property type="entry name" value="TRAP_S1"/>
    <property type="match status" value="1"/>
</dbReference>
<dbReference type="EMBL" id="JAJEQR010000032">
    <property type="protein sequence ID" value="MCC2231537.1"/>
    <property type="molecule type" value="Genomic_DNA"/>
</dbReference>
<evidence type="ECO:0000256" key="1">
    <source>
        <dbReference type="ARBA" id="ARBA00022729"/>
    </source>
</evidence>
<dbReference type="PANTHER" id="PTHR33376">
    <property type="match status" value="1"/>
</dbReference>
<feature type="signal peptide" evidence="2">
    <location>
        <begin position="1"/>
        <end position="20"/>
    </location>
</feature>
<dbReference type="InterPro" id="IPR018389">
    <property type="entry name" value="DctP_fam"/>
</dbReference>
<dbReference type="PROSITE" id="PS51257">
    <property type="entry name" value="PROKAR_LIPOPROTEIN"/>
    <property type="match status" value="1"/>
</dbReference>